<reference evidence="2" key="1">
    <citation type="submission" date="2016-08" db="EMBL/GenBank/DDBJ databases">
        <authorList>
            <person name="Varghese N."/>
            <person name="Submissions Spin"/>
        </authorList>
    </citation>
    <scope>NUCLEOTIDE SEQUENCE [LARGE SCALE GENOMIC DNA]</scope>
    <source>
        <strain evidence="2">REICA_082</strain>
    </source>
</reference>
<name>A0A1C3ZZ53_9ENTR</name>
<dbReference type="Proteomes" id="UP000198975">
    <property type="component" value="Unassembled WGS sequence"/>
</dbReference>
<dbReference type="EMBL" id="FMAY01000002">
    <property type="protein sequence ID" value="SCB87684.1"/>
    <property type="molecule type" value="Genomic_DNA"/>
</dbReference>
<dbReference type="AlphaFoldDB" id="A0A1C3ZZ53"/>
<keyword evidence="2" id="KW-1185">Reference proteome</keyword>
<accession>A0A1C3ZZ53</accession>
<proteinExistence type="predicted"/>
<evidence type="ECO:0000313" key="2">
    <source>
        <dbReference type="Proteomes" id="UP000198975"/>
    </source>
</evidence>
<sequence length="55" mass="6103">METTEVIGIFCRDRGGRYQFKATNINVDIMVVKKTAAIQLANVFSSAPTTTPRLQ</sequence>
<organism evidence="1 2">
    <name type="scientific">Kosakonia oryzendophytica</name>
    <dbReference type="NCBI Taxonomy" id="1005665"/>
    <lineage>
        <taxon>Bacteria</taxon>
        <taxon>Pseudomonadati</taxon>
        <taxon>Pseudomonadota</taxon>
        <taxon>Gammaproteobacteria</taxon>
        <taxon>Enterobacterales</taxon>
        <taxon>Enterobacteriaceae</taxon>
        <taxon>Kosakonia</taxon>
    </lineage>
</organism>
<gene>
    <name evidence="1" type="ORF">GA0061071_102288</name>
</gene>
<protein>
    <submittedName>
        <fullName evidence="1">Uncharacterized protein</fullName>
    </submittedName>
</protein>
<evidence type="ECO:0000313" key="1">
    <source>
        <dbReference type="EMBL" id="SCB87684.1"/>
    </source>
</evidence>